<protein>
    <submittedName>
        <fullName evidence="2">Uncharacterized protein</fullName>
    </submittedName>
</protein>
<dbReference type="RefSeq" id="WP_023555253.1">
    <property type="nucleotide sequence ID" value="NZ_CP098755.1"/>
</dbReference>
<keyword evidence="1" id="KW-0812">Transmembrane</keyword>
<dbReference type="EMBL" id="CP098755">
    <property type="protein sequence ID" value="USG65371.1"/>
    <property type="molecule type" value="Genomic_DNA"/>
</dbReference>
<keyword evidence="1" id="KW-0472">Membrane</keyword>
<reference evidence="2" key="1">
    <citation type="submission" date="2022-06" db="EMBL/GenBank/DDBJ databases">
        <title>Genome sequencing of Brevibacillus sp. BB3-R1.</title>
        <authorList>
            <person name="Heo J."/>
            <person name="Lee D."/>
            <person name="Won M."/>
            <person name="Han B.-H."/>
            <person name="Hong S.-B."/>
            <person name="Kwon S.-W."/>
        </authorList>
    </citation>
    <scope>NUCLEOTIDE SEQUENCE</scope>
    <source>
        <strain evidence="2">BB3-R1</strain>
    </source>
</reference>
<evidence type="ECO:0000313" key="2">
    <source>
        <dbReference type="EMBL" id="USG65371.1"/>
    </source>
</evidence>
<accession>A0ABY4WET7</accession>
<name>A0ABY4WET7_9BACL</name>
<keyword evidence="3" id="KW-1185">Reference proteome</keyword>
<feature type="transmembrane region" description="Helical" evidence="1">
    <location>
        <begin position="30"/>
        <end position="51"/>
    </location>
</feature>
<evidence type="ECO:0000256" key="1">
    <source>
        <dbReference type="SAM" id="Phobius"/>
    </source>
</evidence>
<evidence type="ECO:0000313" key="3">
    <source>
        <dbReference type="Proteomes" id="UP001056500"/>
    </source>
</evidence>
<dbReference type="Proteomes" id="UP001056500">
    <property type="component" value="Chromosome"/>
</dbReference>
<gene>
    <name evidence="2" type="ORF">NDK47_25230</name>
</gene>
<organism evidence="2 3">
    <name type="scientific">Brevibacillus ruminantium</name>
    <dbReference type="NCBI Taxonomy" id="2950604"/>
    <lineage>
        <taxon>Bacteria</taxon>
        <taxon>Bacillati</taxon>
        <taxon>Bacillota</taxon>
        <taxon>Bacilli</taxon>
        <taxon>Bacillales</taxon>
        <taxon>Paenibacillaceae</taxon>
        <taxon>Brevibacillus</taxon>
    </lineage>
</organism>
<proteinExistence type="predicted"/>
<keyword evidence="1" id="KW-1133">Transmembrane helix</keyword>
<sequence>MFTLIVVLVIAFIFFRIIHRIFDITYFGGKALFTMILGCLVAAYMLVEFLFL</sequence>